<dbReference type="AlphaFoldDB" id="A0A5S9R0R4"/>
<dbReference type="Proteomes" id="UP000441399">
    <property type="component" value="Unassembled WGS sequence"/>
</dbReference>
<evidence type="ECO:0000313" key="2">
    <source>
        <dbReference type="EMBL" id="CAA0125616.1"/>
    </source>
</evidence>
<accession>A0A5S9R0R4</accession>
<evidence type="ECO:0000313" key="3">
    <source>
        <dbReference type="Proteomes" id="UP000441399"/>
    </source>
</evidence>
<dbReference type="EMBL" id="CACSIO010000062">
    <property type="protein sequence ID" value="CAA0125616.1"/>
    <property type="molecule type" value="Genomic_DNA"/>
</dbReference>
<name>A0A5S9R0R4_9GAMM</name>
<proteinExistence type="predicted"/>
<feature type="signal peptide" evidence="1">
    <location>
        <begin position="1"/>
        <end position="21"/>
    </location>
</feature>
<organism evidence="2 3">
    <name type="scientific">BD1-7 clade bacterium</name>
    <dbReference type="NCBI Taxonomy" id="2029982"/>
    <lineage>
        <taxon>Bacteria</taxon>
        <taxon>Pseudomonadati</taxon>
        <taxon>Pseudomonadota</taxon>
        <taxon>Gammaproteobacteria</taxon>
        <taxon>Cellvibrionales</taxon>
        <taxon>Spongiibacteraceae</taxon>
        <taxon>BD1-7 clade</taxon>
    </lineage>
</organism>
<dbReference type="PROSITE" id="PS51257">
    <property type="entry name" value="PROKAR_LIPOPROTEIN"/>
    <property type="match status" value="1"/>
</dbReference>
<keyword evidence="3" id="KW-1185">Reference proteome</keyword>
<protein>
    <recommendedName>
        <fullName evidence="4">DUF4156 domain-containing protein</fullName>
    </recommendedName>
</protein>
<feature type="chain" id="PRO_5024859889" description="DUF4156 domain-containing protein" evidence="1">
    <location>
        <begin position="22"/>
        <end position="116"/>
    </location>
</feature>
<dbReference type="Pfam" id="PF13698">
    <property type="entry name" value="DUF4156"/>
    <property type="match status" value="1"/>
</dbReference>
<evidence type="ECO:0008006" key="4">
    <source>
        <dbReference type="Google" id="ProtNLM"/>
    </source>
</evidence>
<reference evidence="2 3" key="1">
    <citation type="submission" date="2019-11" db="EMBL/GenBank/DDBJ databases">
        <authorList>
            <person name="Holert J."/>
        </authorList>
    </citation>
    <scope>NUCLEOTIDE SEQUENCE [LARGE SCALE GENOMIC DNA]</scope>
    <source>
        <strain evidence="2">SB11_3</strain>
    </source>
</reference>
<keyword evidence="1" id="KW-0732">Signal</keyword>
<gene>
    <name evidence="2" type="ORF">OPDIPICF_03503</name>
</gene>
<dbReference type="InterPro" id="IPR025294">
    <property type="entry name" value="DUF4156"/>
</dbReference>
<evidence type="ECO:0000256" key="1">
    <source>
        <dbReference type="SAM" id="SignalP"/>
    </source>
</evidence>
<sequence length="116" mass="12382">MKNSKLSIGILAALLIGGCAAKRVESGAEQVELTNEMQENRQCTFVTELTGSQGNMVSGDFTSDENLAMGARNDLRNKAYHAGANLVVIQDSVHASADKSWGTTKITLVGKAYKCM</sequence>
<dbReference type="OrthoDB" id="8565002at2"/>